<dbReference type="PANTHER" id="PTHR33711">
    <property type="entry name" value="DIOXYGENASE, PUTATIVE (AFU_ORTHOLOGUE AFUA_2G02910)-RELATED"/>
    <property type="match status" value="1"/>
</dbReference>
<evidence type="ECO:0008006" key="4">
    <source>
        <dbReference type="Google" id="ProtNLM"/>
    </source>
</evidence>
<keyword evidence="3" id="KW-1185">Reference proteome</keyword>
<sequence length="209" mass="23129">MIKIQLSLLLLMMASGCSFAQESALRNARLVGGPCQGCEAVLDFGDRQLSPTDTLPEFGDNEPKIKITGTIYESDGKTPAEGVILFVHQTNADGVYPKRGGETGWERSYGYIHGWVKTDADGRYTFYTFRPGKYATQPAHIHPIVLEPNGKYYWLGAYFFEDDPRLDDDQQNPVAPRGGSSGVVSLKKENGILVGERDFILGKNVRGYE</sequence>
<feature type="signal peptide" evidence="1">
    <location>
        <begin position="1"/>
        <end position="20"/>
    </location>
</feature>
<dbReference type="AlphaFoldDB" id="A0A9X2L0R7"/>
<dbReference type="SUPFAM" id="SSF49482">
    <property type="entry name" value="Aromatic compound dioxygenase"/>
    <property type="match status" value="1"/>
</dbReference>
<dbReference type="PROSITE" id="PS51257">
    <property type="entry name" value="PROKAR_LIPOPROTEIN"/>
    <property type="match status" value="1"/>
</dbReference>
<dbReference type="Proteomes" id="UP001139125">
    <property type="component" value="Unassembled WGS sequence"/>
</dbReference>
<evidence type="ECO:0000256" key="1">
    <source>
        <dbReference type="SAM" id="SignalP"/>
    </source>
</evidence>
<protein>
    <recommendedName>
        <fullName evidence="4">Protocatechuate 3,4-dioxygenase beta subunit</fullName>
    </recommendedName>
</protein>
<dbReference type="Gene3D" id="2.60.130.10">
    <property type="entry name" value="Aromatic compound dioxygenase"/>
    <property type="match status" value="1"/>
</dbReference>
<organism evidence="2 3">
    <name type="scientific">Gracilimonas sediminicola</name>
    <dbReference type="NCBI Taxonomy" id="2952158"/>
    <lineage>
        <taxon>Bacteria</taxon>
        <taxon>Pseudomonadati</taxon>
        <taxon>Balneolota</taxon>
        <taxon>Balneolia</taxon>
        <taxon>Balneolales</taxon>
        <taxon>Balneolaceae</taxon>
        <taxon>Gracilimonas</taxon>
    </lineage>
</organism>
<dbReference type="EMBL" id="JANDBC010000001">
    <property type="protein sequence ID" value="MCP9290149.1"/>
    <property type="molecule type" value="Genomic_DNA"/>
</dbReference>
<dbReference type="GO" id="GO:0005506">
    <property type="term" value="F:iron ion binding"/>
    <property type="evidence" value="ECO:0007669"/>
    <property type="project" value="InterPro"/>
</dbReference>
<dbReference type="InterPro" id="IPR015889">
    <property type="entry name" value="Intradiol_dOase_core"/>
</dbReference>
<comment type="caution">
    <text evidence="2">The sequence shown here is derived from an EMBL/GenBank/DDBJ whole genome shotgun (WGS) entry which is preliminary data.</text>
</comment>
<dbReference type="InterPro" id="IPR050770">
    <property type="entry name" value="Intradiol_RC_Dioxygenase"/>
</dbReference>
<dbReference type="PANTHER" id="PTHR33711:SF10">
    <property type="entry name" value="INTRADIOL RING-CLEAVAGE DIOXYGENASES DOMAIN-CONTAINING PROTEIN"/>
    <property type="match status" value="1"/>
</dbReference>
<evidence type="ECO:0000313" key="3">
    <source>
        <dbReference type="Proteomes" id="UP001139125"/>
    </source>
</evidence>
<dbReference type="GO" id="GO:0016702">
    <property type="term" value="F:oxidoreductase activity, acting on single donors with incorporation of molecular oxygen, incorporation of two atoms of oxygen"/>
    <property type="evidence" value="ECO:0007669"/>
    <property type="project" value="InterPro"/>
</dbReference>
<accession>A0A9X2L0R7</accession>
<proteinExistence type="predicted"/>
<evidence type="ECO:0000313" key="2">
    <source>
        <dbReference type="EMBL" id="MCP9290149.1"/>
    </source>
</evidence>
<feature type="chain" id="PRO_5040718532" description="Protocatechuate 3,4-dioxygenase beta subunit" evidence="1">
    <location>
        <begin position="21"/>
        <end position="209"/>
    </location>
</feature>
<name>A0A9X2L0R7_9BACT</name>
<reference evidence="2" key="1">
    <citation type="submission" date="2022-06" db="EMBL/GenBank/DDBJ databases">
        <title>Gracilimonas sp. CAU 1638 isolated from sea sediment.</title>
        <authorList>
            <person name="Kim W."/>
        </authorList>
    </citation>
    <scope>NUCLEOTIDE SEQUENCE</scope>
    <source>
        <strain evidence="2">CAU 1638</strain>
    </source>
</reference>
<dbReference type="RefSeq" id="WP_255131964.1">
    <property type="nucleotide sequence ID" value="NZ_JANDBC010000001.1"/>
</dbReference>
<keyword evidence="1" id="KW-0732">Signal</keyword>
<gene>
    <name evidence="2" type="ORF">NM125_00985</name>
</gene>